<dbReference type="Proteomes" id="UP001597318">
    <property type="component" value="Unassembled WGS sequence"/>
</dbReference>
<comment type="function">
    <text evidence="13">The heterodimer acts as both an ATP-dependent DNA helicase and an ATP-dependent, dual-direction single-stranded exonuclease. Recognizes the chi site generating a DNA molecule suitable for the initiation of homologous recombination. The AddA nuclease domain is required for chi fragment generation; this subunit has the helicase and 3' -&gt; 5' nuclease activities.</text>
</comment>
<keyword evidence="4 13" id="KW-0378">Hydrolase</keyword>
<dbReference type="HAMAP" id="MF_01451">
    <property type="entry name" value="AddA"/>
    <property type="match status" value="1"/>
</dbReference>
<organism evidence="17 18">
    <name type="scientific">Metabacillus endolithicus</name>
    <dbReference type="NCBI Taxonomy" id="1535204"/>
    <lineage>
        <taxon>Bacteria</taxon>
        <taxon>Bacillati</taxon>
        <taxon>Bacillota</taxon>
        <taxon>Bacilli</taxon>
        <taxon>Bacillales</taxon>
        <taxon>Bacillaceae</taxon>
        <taxon>Metabacillus</taxon>
    </lineage>
</organism>
<dbReference type="NCBIfam" id="TIGR02785">
    <property type="entry name" value="addA_Gpos"/>
    <property type="match status" value="1"/>
</dbReference>
<evidence type="ECO:0000256" key="10">
    <source>
        <dbReference type="ARBA" id="ARBA00023235"/>
    </source>
</evidence>
<comment type="catalytic activity">
    <reaction evidence="11 13">
        <text>Couples ATP hydrolysis with the unwinding of duplex DNA by translocating in the 3'-5' direction.</text>
        <dbReference type="EC" id="5.6.2.4"/>
    </reaction>
</comment>
<evidence type="ECO:0000256" key="13">
    <source>
        <dbReference type="HAMAP-Rule" id="MF_01451"/>
    </source>
</evidence>
<dbReference type="RefSeq" id="WP_379053174.1">
    <property type="nucleotide sequence ID" value="NZ_JBHUIK010000006.1"/>
</dbReference>
<dbReference type="Gene3D" id="3.40.50.300">
    <property type="entry name" value="P-loop containing nucleotide triphosphate hydrolases"/>
    <property type="match status" value="4"/>
</dbReference>
<dbReference type="Pfam" id="PF13361">
    <property type="entry name" value="UvrD_C"/>
    <property type="match status" value="1"/>
</dbReference>
<evidence type="ECO:0000256" key="7">
    <source>
        <dbReference type="ARBA" id="ARBA00022840"/>
    </source>
</evidence>
<keyword evidence="10 13" id="KW-0413">Isomerase</keyword>
<dbReference type="Pfam" id="PF00580">
    <property type="entry name" value="UvrD-helicase"/>
    <property type="match status" value="1"/>
</dbReference>
<keyword evidence="2 13" id="KW-0547">Nucleotide-binding</keyword>
<comment type="caution">
    <text evidence="17">The sequence shown here is derived from an EMBL/GenBank/DDBJ whole genome shotgun (WGS) entry which is preliminary data.</text>
</comment>
<evidence type="ECO:0000313" key="17">
    <source>
        <dbReference type="EMBL" id="MFD2216293.1"/>
    </source>
</evidence>
<dbReference type="InterPro" id="IPR014017">
    <property type="entry name" value="DNA_helicase_UvrD-like_C"/>
</dbReference>
<dbReference type="GO" id="GO:0016787">
    <property type="term" value="F:hydrolase activity"/>
    <property type="evidence" value="ECO:0007669"/>
    <property type="project" value="UniProtKB-KW"/>
</dbReference>
<evidence type="ECO:0000256" key="6">
    <source>
        <dbReference type="ARBA" id="ARBA00022839"/>
    </source>
</evidence>
<keyword evidence="1 13" id="KW-0540">Nuclease</keyword>
<evidence type="ECO:0000256" key="1">
    <source>
        <dbReference type="ARBA" id="ARBA00022722"/>
    </source>
</evidence>
<dbReference type="EC" id="5.6.2.4" evidence="13"/>
<feature type="binding site" evidence="14">
    <location>
        <begin position="32"/>
        <end position="39"/>
    </location>
    <ligand>
        <name>ATP</name>
        <dbReference type="ChEBI" id="CHEBI:30616"/>
    </ligand>
</feature>
<evidence type="ECO:0000256" key="14">
    <source>
        <dbReference type="PROSITE-ProRule" id="PRU00560"/>
    </source>
</evidence>
<feature type="domain" description="UvrD-like helicase C-terminal" evidence="16">
    <location>
        <begin position="517"/>
        <end position="808"/>
    </location>
</feature>
<dbReference type="SUPFAM" id="SSF52980">
    <property type="entry name" value="Restriction endonuclease-like"/>
    <property type="match status" value="1"/>
</dbReference>
<keyword evidence="8 13" id="KW-0238">DNA-binding</keyword>
<keyword evidence="3 13" id="KW-0227">DNA damage</keyword>
<comment type="cofactor">
    <cofactor evidence="13">
        <name>Mg(2+)</name>
        <dbReference type="ChEBI" id="CHEBI:18420"/>
    </cofactor>
</comment>
<evidence type="ECO:0000313" key="18">
    <source>
        <dbReference type="Proteomes" id="UP001597318"/>
    </source>
</evidence>
<accession>A0ABW5C5P7</accession>
<dbReference type="PROSITE" id="PS51217">
    <property type="entry name" value="UVRD_HELICASE_CTER"/>
    <property type="match status" value="1"/>
</dbReference>
<dbReference type="PANTHER" id="PTHR11070">
    <property type="entry name" value="UVRD / RECB / PCRA DNA HELICASE FAMILY MEMBER"/>
    <property type="match status" value="1"/>
</dbReference>
<dbReference type="Gene3D" id="3.90.320.10">
    <property type="match status" value="1"/>
</dbReference>
<comment type="catalytic activity">
    <reaction evidence="12 13">
        <text>ATP + H2O = ADP + phosphate + H(+)</text>
        <dbReference type="Rhea" id="RHEA:13065"/>
        <dbReference type="ChEBI" id="CHEBI:15377"/>
        <dbReference type="ChEBI" id="CHEBI:15378"/>
        <dbReference type="ChEBI" id="CHEBI:30616"/>
        <dbReference type="ChEBI" id="CHEBI:43474"/>
        <dbReference type="ChEBI" id="CHEBI:456216"/>
        <dbReference type="EC" id="5.6.2.4"/>
    </reaction>
</comment>
<keyword evidence="9 13" id="KW-0234">DNA repair</keyword>
<dbReference type="InterPro" id="IPR000212">
    <property type="entry name" value="DNA_helicase_UvrD/REP"/>
</dbReference>
<dbReference type="PANTHER" id="PTHR11070:SF48">
    <property type="entry name" value="ATP-DEPENDENT HELICASE_NUCLEASE SUBUNIT A"/>
    <property type="match status" value="1"/>
</dbReference>
<keyword evidence="7 13" id="KW-0067">ATP-binding</keyword>
<dbReference type="EMBL" id="JBHUIK010000006">
    <property type="protein sequence ID" value="MFD2216293.1"/>
    <property type="molecule type" value="Genomic_DNA"/>
</dbReference>
<comment type="subunit">
    <text evidence="13">Heterodimer of AddA and AddB/RexB.</text>
</comment>
<dbReference type="PROSITE" id="PS51198">
    <property type="entry name" value="UVRD_HELICASE_ATP_BIND"/>
    <property type="match status" value="1"/>
</dbReference>
<protein>
    <recommendedName>
        <fullName evidence="13">ATP-dependent helicase/nuclease subunit A</fullName>
        <ecNumber evidence="13">3.1.-.-</ecNumber>
        <ecNumber evidence="13">5.6.2.4</ecNumber>
    </recommendedName>
    <alternativeName>
        <fullName evidence="13">ATP-dependent helicase/nuclease AddA</fullName>
    </alternativeName>
    <alternativeName>
        <fullName evidence="13">DNA 3'-5' helicase AddA</fullName>
    </alternativeName>
</protein>
<dbReference type="InterPro" id="IPR038726">
    <property type="entry name" value="PDDEXK_AddAB-type"/>
</dbReference>
<dbReference type="GO" id="GO:0003678">
    <property type="term" value="F:DNA helicase activity"/>
    <property type="evidence" value="ECO:0007669"/>
    <property type="project" value="UniProtKB-EC"/>
</dbReference>
<comment type="similarity">
    <text evidence="13">Belongs to the helicase family. AddA subfamily.</text>
</comment>
<dbReference type="InterPro" id="IPR011335">
    <property type="entry name" value="Restrct_endonuc-II-like"/>
</dbReference>
<dbReference type="CDD" id="cd18807">
    <property type="entry name" value="SF1_C_UvrD"/>
    <property type="match status" value="1"/>
</dbReference>
<evidence type="ECO:0000256" key="4">
    <source>
        <dbReference type="ARBA" id="ARBA00022801"/>
    </source>
</evidence>
<dbReference type="InterPro" id="IPR027417">
    <property type="entry name" value="P-loop_NTPase"/>
</dbReference>
<keyword evidence="18" id="KW-1185">Reference proteome</keyword>
<dbReference type="Pfam" id="PF12705">
    <property type="entry name" value="PDDEXK_1"/>
    <property type="match status" value="1"/>
</dbReference>
<dbReference type="InterPro" id="IPR014016">
    <property type="entry name" value="UvrD-like_ATP-bd"/>
</dbReference>
<reference evidence="18" key="1">
    <citation type="journal article" date="2019" name="Int. J. Syst. Evol. Microbiol.">
        <title>The Global Catalogue of Microorganisms (GCM) 10K type strain sequencing project: providing services to taxonomists for standard genome sequencing and annotation.</title>
        <authorList>
            <consortium name="The Broad Institute Genomics Platform"/>
            <consortium name="The Broad Institute Genome Sequencing Center for Infectious Disease"/>
            <person name="Wu L."/>
            <person name="Ma J."/>
        </authorList>
    </citation>
    <scope>NUCLEOTIDE SEQUENCE [LARGE SCALE GENOMIC DNA]</scope>
    <source>
        <strain evidence="18">CGMCC 1.15474</strain>
    </source>
</reference>
<evidence type="ECO:0000259" key="16">
    <source>
        <dbReference type="PROSITE" id="PS51217"/>
    </source>
</evidence>
<feature type="domain" description="UvrD-like helicase ATP-binding" evidence="15">
    <location>
        <begin position="11"/>
        <end position="480"/>
    </location>
</feature>
<evidence type="ECO:0000259" key="15">
    <source>
        <dbReference type="PROSITE" id="PS51198"/>
    </source>
</evidence>
<name>A0ABW5C5P7_9BACI</name>
<evidence type="ECO:0000256" key="3">
    <source>
        <dbReference type="ARBA" id="ARBA00022763"/>
    </source>
</evidence>
<evidence type="ECO:0000256" key="2">
    <source>
        <dbReference type="ARBA" id="ARBA00022741"/>
    </source>
</evidence>
<keyword evidence="5 13" id="KW-0347">Helicase</keyword>
<sequence length="1242" mass="143095">MSEIIAKPENSQWTDDQWKAIVASGQDILVAAAAGSGKTAVLVERIIRKILSKENPVDVDSLLVVTFTNASAAEMRHRIGEALEKALKENPSSLHLRRQLTLLNKASISTLHSFCLQVVRKYYYLINIDPGFRIADSTEGQLLIDEVLDELFEEEYSQEDNEEFFDLVDRYTSDRSDLELQSLIRELYFFSRSHPMPSVWLNQLAAMYDLDDDFDMNSLPFMNYLMQDIEMQLLGAREQLLQAMELTKRPAGPAPRAENLDDDLKQLSDILAHKHSWDGMGEQLKKFKMSRAKIVKGDQYDKSLTDQVTALRNAVKKQIEQLRDELFSRSLQHYKEDFVHLKPVVKKLVDLVLQFAHRYEGMKKEKGIVDFADLEHYCLQILQMDENKPSEASLYYKQQFVEVLVDEYQDTNLVQESILKLVTKDEEATGNLFMVGDVKQSIYRFRLAEPFLFLSKYKRFTQSAEQTGMRIDLSKNFRSRSEVLDGTNYLFKQIMGETVGEIVYDDDAELKLGATYPENDLMKTELLLIERGSGDEQEKDGDTETEGVFDEQELETVQLEARLMARKIKTLIDEQFPVYDRGIGGTRPVTYRDVVILLRSMPWAPQIMEEFKQAGIPVYANLSDGYFEATEVAIMLSLLKIIDNPYQDIPLAAALRSPVVGLSENELAIIRTFDHKGMFYDAVKAFLAANDPRYEQLSNKLQPFIDLLQGWRDIARQGSVSDLIWQLYRDTKFFDFVGGMPGGKQRQANLRALYDRARQYEATSFRGLFRFLRFIERMQDRGDDLGAARALGEQEDVVRLMTIHSSKGLEFPIVFVAGLSKQFNMMDLNKKYLLDKELGFGTKLINPKLRVSYPTLPYIALKKKMRMELLAEEMRVLYVALTRAKEKLYLVGTLKDPDKTITNWRNHIAHQDWLLPDFERAKAKSYLDWVGPALIRHRECVVLGDGQICLTEEISSHPSRWTIQQVKGEELVESFKDDQERNDELLTSIQKGEAVMLESEQKQVIIDQLSWSYPFQQATKSRSKQSVTELKRQREVTDEYSDQQLIKKQASQSLLYNRPSFMQSKSISPAERGTAMHAVMQHIPLTEKVTKAEIEKKVEELVTKEILTEDLAKVINIEQIVAFFSSDIGQRLQNANNVYREIPFSYALEADTLYENGKDEPVLVQGVIDVLFEDEQGTVLLDYKTDTIQGRITAEKDELENILSDRYRVQIDLYTKAIEDIIHRPLQEKYLFFFDGGHLIKM</sequence>
<dbReference type="CDD" id="cd17932">
    <property type="entry name" value="DEXQc_UvrD"/>
    <property type="match status" value="1"/>
</dbReference>
<evidence type="ECO:0000256" key="9">
    <source>
        <dbReference type="ARBA" id="ARBA00023204"/>
    </source>
</evidence>
<evidence type="ECO:0000256" key="12">
    <source>
        <dbReference type="ARBA" id="ARBA00048988"/>
    </source>
</evidence>
<dbReference type="InterPro" id="IPR011604">
    <property type="entry name" value="PDDEXK-like_dom_sf"/>
</dbReference>
<proteinExistence type="inferred from homology"/>
<keyword evidence="6 13" id="KW-0269">Exonuclease</keyword>
<dbReference type="SUPFAM" id="SSF52540">
    <property type="entry name" value="P-loop containing nucleoside triphosphate hydrolases"/>
    <property type="match status" value="1"/>
</dbReference>
<evidence type="ECO:0000256" key="8">
    <source>
        <dbReference type="ARBA" id="ARBA00023125"/>
    </source>
</evidence>
<dbReference type="InterPro" id="IPR014152">
    <property type="entry name" value="AddA"/>
</dbReference>
<dbReference type="EC" id="3.1.-.-" evidence="13"/>
<evidence type="ECO:0000256" key="5">
    <source>
        <dbReference type="ARBA" id="ARBA00022806"/>
    </source>
</evidence>
<gene>
    <name evidence="13 17" type="primary">addA</name>
    <name evidence="17" type="ORF">ACFSKK_21695</name>
</gene>
<evidence type="ECO:0000256" key="11">
    <source>
        <dbReference type="ARBA" id="ARBA00034617"/>
    </source>
</evidence>